<dbReference type="InterPro" id="IPR012910">
    <property type="entry name" value="Plug_dom"/>
</dbReference>
<dbReference type="PATRIC" id="fig|1081904.3.peg.150"/>
<evidence type="ECO:0000256" key="10">
    <source>
        <dbReference type="SAM" id="SignalP"/>
    </source>
</evidence>
<sequence>MKKHLTMLLACLFLSIGVALAQTQINGTVVSESDGEPIVGATVRVVGHNTGTATDIDGKFKITMPVGATKIIVSYVGMKSQELVARNNMRVVLQSESKAIDEVFVVAYGTAKKSSFTGSAVSVDSKKIDKMQTADAAKALEGMVAGLAVTSSSGRAGTSATIRIRGIGSLNASSSPLIILDGAPYESEINSINPKDIENISVLKDAASAALYGARGANGVILITTKSGQKGKLQVSFDARIGSNRRGVPEYDVISDPGTYYRLTWESLKNRQIYSNKPAANPAEWASNNLIETLGYNIYNTPDNQVVDVNGNLTTAPIKYEDAGSFNNWTGQLYKPHTRQEYTLSLSKGTDKSRVYFSVGYLDDLGFSIKSDFKRLSNRLAYESQFTDWLKLSASSQLSRTETRNSADERNNFSNVFMWTRMIAPIYPIYKHNSAGKIVRDANGNPLYDDTLGRPYAGGTNLIKQLELNDIQHNQFFVTENVRADIKLPYGFNFNTTGTFSGNWWTHTDFKNPLVGDGQAYGGILEKWSSSNYSLNWNQVLTWDGTFDKFTLHGMLGHEYYQQKFEYLYGTKQTLLDPTLKEFINAAKTTELNSYTRDYRVEGWFGQATADYDNKYYVSASLRYDGSSVFHPDHRWGTFWSLGASWRINQEKFMENLTFIDNLKLRVSYGVQGNDYLLLPGSTTRAYTPYTNLYSIGTTGTSSTYSPTYKGNKEITWEKNHNLDVGIEFSLWNGKLSGELEVFNRLTTDMLFNLPIPSTTGFSTQPVNFGKMTNKGFEFTLSSNVYSDKNINVNVSVNGTTYKNKIKELPEEFRKDGIVNGYRLIKEGGSIYDYWMIKSAGVDEKTGDALYYMYDEDTKTFVAKPSKFYSTDNINKQYVGSAIPKLAGGFSLSAVVYGFDFSAQFAYRIGGKFLDLGYQNLMSAGTAGTNWHRDILNRWTPENTKTDVPRLQNANQGLIQSSDRFIIDASYLALTNLTFGYTLPSNWVNRAGLQTVRVYFAADNLGFFSKRKGLDPRTSVSGTQDYSVNSAVRTLSLGLTVSL</sequence>
<comment type="caution">
    <text evidence="13">The sequence shown here is derived from an EMBL/GenBank/DDBJ whole genome shotgun (WGS) entry which is preliminary data.</text>
</comment>
<dbReference type="InterPro" id="IPR036942">
    <property type="entry name" value="Beta-barrel_TonB_sf"/>
</dbReference>
<feature type="domain" description="TonB-dependent receptor plug" evidence="12">
    <location>
        <begin position="113"/>
        <end position="220"/>
    </location>
</feature>
<dbReference type="Gene3D" id="2.40.170.20">
    <property type="entry name" value="TonB-dependent receptor, beta-barrel domain"/>
    <property type="match status" value="1"/>
</dbReference>
<accession>U2MYH6</accession>
<proteinExistence type="inferred from homology"/>
<keyword evidence="3 8" id="KW-1134">Transmembrane beta strand</keyword>
<dbReference type="Gene3D" id="2.60.40.1120">
    <property type="entry name" value="Carboxypeptidase-like, regulatory domain"/>
    <property type="match status" value="1"/>
</dbReference>
<dbReference type="InterPro" id="IPR023996">
    <property type="entry name" value="TonB-dep_OMP_SusC/RagA"/>
</dbReference>
<dbReference type="InterPro" id="IPR023997">
    <property type="entry name" value="TonB-dep_OMP_SusC/RagA_CS"/>
</dbReference>
<evidence type="ECO:0000256" key="8">
    <source>
        <dbReference type="PROSITE-ProRule" id="PRU01360"/>
    </source>
</evidence>
<dbReference type="EMBL" id="AWET01000004">
    <property type="protein sequence ID" value="ERK04264.1"/>
    <property type="molecule type" value="Genomic_DNA"/>
</dbReference>
<evidence type="ECO:0000256" key="6">
    <source>
        <dbReference type="ARBA" id="ARBA00023136"/>
    </source>
</evidence>
<evidence type="ECO:0000256" key="2">
    <source>
        <dbReference type="ARBA" id="ARBA00022448"/>
    </source>
</evidence>
<keyword evidence="4 8" id="KW-0812">Transmembrane</keyword>
<dbReference type="InterPro" id="IPR039426">
    <property type="entry name" value="TonB-dep_rcpt-like"/>
</dbReference>
<dbReference type="InterPro" id="IPR000531">
    <property type="entry name" value="Beta-barrel_TonB"/>
</dbReference>
<comment type="similarity">
    <text evidence="8 9">Belongs to the TonB-dependent receptor family.</text>
</comment>
<organism evidence="13 14">
    <name type="scientific">Hoylesella pleuritidis F0068</name>
    <dbReference type="NCBI Taxonomy" id="1081904"/>
    <lineage>
        <taxon>Bacteria</taxon>
        <taxon>Pseudomonadati</taxon>
        <taxon>Bacteroidota</taxon>
        <taxon>Bacteroidia</taxon>
        <taxon>Bacteroidales</taxon>
        <taxon>Prevotellaceae</taxon>
        <taxon>Hoylesella</taxon>
    </lineage>
</organism>
<keyword evidence="6 8" id="KW-0472">Membrane</keyword>
<dbReference type="Proteomes" id="UP000016600">
    <property type="component" value="Unassembled WGS sequence"/>
</dbReference>
<keyword evidence="14" id="KW-1185">Reference proteome</keyword>
<comment type="subcellular location">
    <subcellularLocation>
        <location evidence="1 8">Cell outer membrane</location>
        <topology evidence="1 8">Multi-pass membrane protein</topology>
    </subcellularLocation>
</comment>
<keyword evidence="2 8" id="KW-0813">Transport</keyword>
<reference evidence="13 14" key="1">
    <citation type="submission" date="2013-08" db="EMBL/GenBank/DDBJ databases">
        <authorList>
            <person name="Durkin A.S."/>
            <person name="Haft D.R."/>
            <person name="McCorrison J."/>
            <person name="Torralba M."/>
            <person name="Gillis M."/>
            <person name="Haft D.H."/>
            <person name="Methe B."/>
            <person name="Sutton G."/>
            <person name="Nelson K.E."/>
        </authorList>
    </citation>
    <scope>NUCLEOTIDE SEQUENCE [LARGE SCALE GENOMIC DNA]</scope>
    <source>
        <strain evidence="13 14">F0068</strain>
    </source>
</reference>
<evidence type="ECO:0000259" key="12">
    <source>
        <dbReference type="Pfam" id="PF07715"/>
    </source>
</evidence>
<dbReference type="SUPFAM" id="SSF49464">
    <property type="entry name" value="Carboxypeptidase regulatory domain-like"/>
    <property type="match status" value="1"/>
</dbReference>
<gene>
    <name evidence="13" type="ORF">HMPREF1218_1116</name>
</gene>
<dbReference type="NCBIfam" id="TIGR04057">
    <property type="entry name" value="SusC_RagA_signa"/>
    <property type="match status" value="1"/>
</dbReference>
<dbReference type="InterPro" id="IPR008969">
    <property type="entry name" value="CarboxyPept-like_regulatory"/>
</dbReference>
<protein>
    <submittedName>
        <fullName evidence="13">TonB-linked outer membrane protein, SusC/RagA family</fullName>
    </submittedName>
</protein>
<evidence type="ECO:0000313" key="13">
    <source>
        <dbReference type="EMBL" id="ERK04264.1"/>
    </source>
</evidence>
<keyword evidence="10" id="KW-0732">Signal</keyword>
<dbReference type="GO" id="GO:0009279">
    <property type="term" value="C:cell outer membrane"/>
    <property type="evidence" value="ECO:0007669"/>
    <property type="project" value="UniProtKB-SubCell"/>
</dbReference>
<dbReference type="Gene3D" id="2.170.130.10">
    <property type="entry name" value="TonB-dependent receptor, plug domain"/>
    <property type="match status" value="1"/>
</dbReference>
<dbReference type="Pfam" id="PF13715">
    <property type="entry name" value="CarbopepD_reg_2"/>
    <property type="match status" value="1"/>
</dbReference>
<feature type="chain" id="PRO_5004631557" evidence="10">
    <location>
        <begin position="22"/>
        <end position="1043"/>
    </location>
</feature>
<dbReference type="PROSITE" id="PS52016">
    <property type="entry name" value="TONB_DEPENDENT_REC_3"/>
    <property type="match status" value="1"/>
</dbReference>
<evidence type="ECO:0000256" key="3">
    <source>
        <dbReference type="ARBA" id="ARBA00022452"/>
    </source>
</evidence>
<evidence type="ECO:0000313" key="14">
    <source>
        <dbReference type="Proteomes" id="UP000016600"/>
    </source>
</evidence>
<feature type="domain" description="TonB-dependent receptor-like beta-barrel" evidence="11">
    <location>
        <begin position="461"/>
        <end position="1005"/>
    </location>
</feature>
<evidence type="ECO:0000256" key="9">
    <source>
        <dbReference type="RuleBase" id="RU003357"/>
    </source>
</evidence>
<dbReference type="RefSeq" id="WP_021582871.1">
    <property type="nucleotide sequence ID" value="NZ_AWET01000004.1"/>
</dbReference>
<dbReference type="AlphaFoldDB" id="U2MYH6"/>
<evidence type="ECO:0000256" key="5">
    <source>
        <dbReference type="ARBA" id="ARBA00023077"/>
    </source>
</evidence>
<name>U2MYH6_9BACT</name>
<evidence type="ECO:0000259" key="11">
    <source>
        <dbReference type="Pfam" id="PF00593"/>
    </source>
</evidence>
<dbReference type="InterPro" id="IPR037066">
    <property type="entry name" value="Plug_dom_sf"/>
</dbReference>
<evidence type="ECO:0000256" key="7">
    <source>
        <dbReference type="ARBA" id="ARBA00023237"/>
    </source>
</evidence>
<dbReference type="SUPFAM" id="SSF56935">
    <property type="entry name" value="Porins"/>
    <property type="match status" value="1"/>
</dbReference>
<dbReference type="Pfam" id="PF00593">
    <property type="entry name" value="TonB_dep_Rec_b-barrel"/>
    <property type="match status" value="1"/>
</dbReference>
<feature type="signal peptide" evidence="10">
    <location>
        <begin position="1"/>
        <end position="21"/>
    </location>
</feature>
<evidence type="ECO:0000256" key="4">
    <source>
        <dbReference type="ARBA" id="ARBA00022692"/>
    </source>
</evidence>
<evidence type="ECO:0000256" key="1">
    <source>
        <dbReference type="ARBA" id="ARBA00004571"/>
    </source>
</evidence>
<dbReference type="Pfam" id="PF07715">
    <property type="entry name" value="Plug"/>
    <property type="match status" value="1"/>
</dbReference>
<keyword evidence="5 9" id="KW-0798">TonB box</keyword>
<dbReference type="NCBIfam" id="TIGR04056">
    <property type="entry name" value="OMP_RagA_SusC"/>
    <property type="match status" value="1"/>
</dbReference>
<keyword evidence="7 8" id="KW-0998">Cell outer membrane</keyword>